<proteinExistence type="predicted"/>
<evidence type="ECO:0000313" key="3">
    <source>
        <dbReference type="Proteomes" id="UP000004018"/>
    </source>
</evidence>
<evidence type="ECO:0000313" key="2">
    <source>
        <dbReference type="EMBL" id="EGL42020.1"/>
    </source>
</evidence>
<organism evidence="2 3">
    <name type="scientific">Megasphaera lornae</name>
    <dbReference type="NCBI Taxonomy" id="1000568"/>
    <lineage>
        <taxon>Bacteria</taxon>
        <taxon>Bacillati</taxon>
        <taxon>Bacillota</taxon>
        <taxon>Negativicutes</taxon>
        <taxon>Veillonellales</taxon>
        <taxon>Veillonellaceae</taxon>
        <taxon>Megasphaera</taxon>
    </lineage>
</organism>
<name>A0ABP2L7S8_9FIRM</name>
<gene>
    <name evidence="2" type="ORF">HMPREF1039_0205</name>
</gene>
<dbReference type="Proteomes" id="UP000004018">
    <property type="component" value="Unassembled WGS sequence"/>
</dbReference>
<evidence type="ECO:0000256" key="1">
    <source>
        <dbReference type="SAM" id="MobiDB-lite"/>
    </source>
</evidence>
<sequence length="47" mass="5160">MDGTGTFGQTRGKRIKKRRRRPLGRSGCKSITKTGGNGRNKAVWGVK</sequence>
<dbReference type="EMBL" id="AFIJ01000007">
    <property type="protein sequence ID" value="EGL42020.1"/>
    <property type="molecule type" value="Genomic_DNA"/>
</dbReference>
<feature type="region of interest" description="Disordered" evidence="1">
    <location>
        <begin position="1"/>
        <end position="47"/>
    </location>
</feature>
<comment type="caution">
    <text evidence="2">The sequence shown here is derived from an EMBL/GenBank/DDBJ whole genome shotgun (WGS) entry which is preliminary data.</text>
</comment>
<accession>A0ABP2L7S8</accession>
<keyword evidence="3" id="KW-1185">Reference proteome</keyword>
<reference evidence="2 3" key="1">
    <citation type="submission" date="2011-04" db="EMBL/GenBank/DDBJ databases">
        <authorList>
            <person name="Harkins D.M."/>
            <person name="Madupu R."/>
            <person name="Durkin A.S."/>
            <person name="Torralba M."/>
            <person name="Methe B."/>
            <person name="Sutton G.G."/>
            <person name="Nelson K.E."/>
        </authorList>
    </citation>
    <scope>NUCLEOTIDE SEQUENCE [LARGE SCALE GENOMIC DNA]</scope>
    <source>
        <strain evidence="2 3">UPII 199-6</strain>
    </source>
</reference>
<feature type="compositionally biased region" description="Basic residues" evidence="1">
    <location>
        <begin position="11"/>
        <end position="23"/>
    </location>
</feature>
<protein>
    <submittedName>
        <fullName evidence="2">Uncharacterized protein</fullName>
    </submittedName>
</protein>